<dbReference type="Proteomes" id="UP000050416">
    <property type="component" value="Unassembled WGS sequence"/>
</dbReference>
<sequence length="184" mass="20350">MPRRFHNAEELLPPATALKRALAIIYDGLISIAVLLVATWAYTVVTGYITGWDQYEQMAEAGELSGDPGLTFTLFLVLYLFFAYFWTRIGQTLGMQVWRIRIENLDGSSVSWTQSLFRYGTAAVVVFLTILAAYYLGSLTLLLTVPAIVALFYPINGLSLTDRMSNSVVVSVPIPEKSKPASKA</sequence>
<evidence type="ECO:0000313" key="8">
    <source>
        <dbReference type="EMBL" id="KPQ28461.1"/>
    </source>
</evidence>
<keyword evidence="5 6" id="KW-0472">Membrane</keyword>
<accession>A0A0P8CY09</accession>
<dbReference type="PATRIC" id="fig|1305731.5.peg.618"/>
<organism evidence="8 9">
    <name type="scientific">Marinobacter excellens HL-55</name>
    <dbReference type="NCBI Taxonomy" id="1305731"/>
    <lineage>
        <taxon>Bacteria</taxon>
        <taxon>Pseudomonadati</taxon>
        <taxon>Pseudomonadota</taxon>
        <taxon>Gammaproteobacteria</taxon>
        <taxon>Pseudomonadales</taxon>
        <taxon>Marinobacteraceae</taxon>
        <taxon>Marinobacter</taxon>
    </lineage>
</organism>
<dbReference type="Pfam" id="PF06271">
    <property type="entry name" value="RDD"/>
    <property type="match status" value="1"/>
</dbReference>
<comment type="caution">
    <text evidence="8">The sequence shown here is derived from an EMBL/GenBank/DDBJ whole genome shotgun (WGS) entry which is preliminary data.</text>
</comment>
<name>A0A0P8CY09_9GAMM</name>
<gene>
    <name evidence="8" type="ORF">HLUCCX14_10830</name>
</gene>
<evidence type="ECO:0000256" key="5">
    <source>
        <dbReference type="ARBA" id="ARBA00023136"/>
    </source>
</evidence>
<feature type="transmembrane region" description="Helical" evidence="6">
    <location>
        <begin position="116"/>
        <end position="135"/>
    </location>
</feature>
<protein>
    <submittedName>
        <fullName evidence="8">Putative membrane protein/domain</fullName>
    </submittedName>
</protein>
<evidence type="ECO:0000256" key="2">
    <source>
        <dbReference type="ARBA" id="ARBA00022475"/>
    </source>
</evidence>
<comment type="subcellular location">
    <subcellularLocation>
        <location evidence="1">Cell membrane</location>
        <topology evidence="1">Multi-pass membrane protein</topology>
    </subcellularLocation>
</comment>
<keyword evidence="3 6" id="KW-0812">Transmembrane</keyword>
<evidence type="ECO:0000259" key="7">
    <source>
        <dbReference type="Pfam" id="PF06271"/>
    </source>
</evidence>
<dbReference type="EMBL" id="LJZQ01000015">
    <property type="protein sequence ID" value="KPQ28461.1"/>
    <property type="molecule type" value="Genomic_DNA"/>
</dbReference>
<evidence type="ECO:0000256" key="6">
    <source>
        <dbReference type="SAM" id="Phobius"/>
    </source>
</evidence>
<feature type="domain" description="RDD" evidence="7">
    <location>
        <begin position="15"/>
        <end position="136"/>
    </location>
</feature>
<dbReference type="PANTHER" id="PTHR36115:SF10">
    <property type="entry name" value="RDD DOMAIN-CONTAINING PROTEIN"/>
    <property type="match status" value="1"/>
</dbReference>
<dbReference type="GO" id="GO:0005886">
    <property type="term" value="C:plasma membrane"/>
    <property type="evidence" value="ECO:0007669"/>
    <property type="project" value="UniProtKB-SubCell"/>
</dbReference>
<dbReference type="AlphaFoldDB" id="A0A0P8CY09"/>
<evidence type="ECO:0000256" key="3">
    <source>
        <dbReference type="ARBA" id="ARBA00022692"/>
    </source>
</evidence>
<evidence type="ECO:0000313" key="9">
    <source>
        <dbReference type="Proteomes" id="UP000050416"/>
    </source>
</evidence>
<dbReference type="STRING" id="1305731.GCA_000934705_00869"/>
<feature type="transmembrane region" description="Helical" evidence="6">
    <location>
        <begin position="21"/>
        <end position="49"/>
    </location>
</feature>
<feature type="transmembrane region" description="Helical" evidence="6">
    <location>
        <begin position="141"/>
        <end position="158"/>
    </location>
</feature>
<reference evidence="8 9" key="1">
    <citation type="submission" date="2015-09" db="EMBL/GenBank/DDBJ databases">
        <title>Identification and resolution of microdiversity through metagenomic sequencing of parallel consortia.</title>
        <authorList>
            <person name="Nelson W.C."/>
            <person name="Romine M.F."/>
            <person name="Lindemann S.R."/>
        </authorList>
    </citation>
    <scope>NUCLEOTIDE SEQUENCE [LARGE SCALE GENOMIC DNA]</scope>
    <source>
        <strain evidence="8">HL-55</strain>
    </source>
</reference>
<proteinExistence type="predicted"/>
<dbReference type="OrthoDB" id="9793824at2"/>
<feature type="transmembrane region" description="Helical" evidence="6">
    <location>
        <begin position="69"/>
        <end position="86"/>
    </location>
</feature>
<dbReference type="InterPro" id="IPR051791">
    <property type="entry name" value="Pra-immunoreactive"/>
</dbReference>
<keyword evidence="4 6" id="KW-1133">Transmembrane helix</keyword>
<evidence type="ECO:0000256" key="4">
    <source>
        <dbReference type="ARBA" id="ARBA00022989"/>
    </source>
</evidence>
<dbReference type="PANTHER" id="PTHR36115">
    <property type="entry name" value="PROLINE-RICH ANTIGEN HOMOLOG-RELATED"/>
    <property type="match status" value="1"/>
</dbReference>
<dbReference type="InterPro" id="IPR010432">
    <property type="entry name" value="RDD"/>
</dbReference>
<evidence type="ECO:0000256" key="1">
    <source>
        <dbReference type="ARBA" id="ARBA00004651"/>
    </source>
</evidence>
<keyword evidence="2" id="KW-1003">Cell membrane</keyword>